<evidence type="ECO:0000256" key="10">
    <source>
        <dbReference type="SAM" id="Phobius"/>
    </source>
</evidence>
<evidence type="ECO:0000259" key="11">
    <source>
        <dbReference type="PROSITE" id="PS50262"/>
    </source>
</evidence>
<dbReference type="InterPro" id="IPR000276">
    <property type="entry name" value="GPCR_Rhodpsn"/>
</dbReference>
<evidence type="ECO:0000256" key="5">
    <source>
        <dbReference type="ARBA" id="ARBA00023040"/>
    </source>
</evidence>
<accession>A0ABM0JZI8</accession>
<comment type="similarity">
    <text evidence="9">Belongs to the G-protein coupled receptor 1 family.</text>
</comment>
<dbReference type="SUPFAM" id="SSF81321">
    <property type="entry name" value="Family A G protein-coupled receptor-like"/>
    <property type="match status" value="1"/>
</dbReference>
<dbReference type="Gene3D" id="1.20.1070.10">
    <property type="entry name" value="Rhodopsin 7-helix transmembrane proteins"/>
    <property type="match status" value="1"/>
</dbReference>
<proteinExistence type="inferred from homology"/>
<evidence type="ECO:0000313" key="12">
    <source>
        <dbReference type="Proteomes" id="UP000694888"/>
    </source>
</evidence>
<keyword evidence="4 10" id="KW-1133">Transmembrane helix</keyword>
<dbReference type="InterPro" id="IPR050569">
    <property type="entry name" value="TAAR"/>
</dbReference>
<evidence type="ECO:0000256" key="2">
    <source>
        <dbReference type="ARBA" id="ARBA00022475"/>
    </source>
</evidence>
<protein>
    <submittedName>
        <fullName evidence="13">Adenosine receptor A2b</fullName>
    </submittedName>
</protein>
<dbReference type="RefSeq" id="XP_005105209.1">
    <property type="nucleotide sequence ID" value="XM_005105152.2"/>
</dbReference>
<sequence>MFPESFNGNVMTTVQTSTVSEYHEPYYYVVHSVLYTLSVLLNSVVVFVILRSERLRTPTNFLIASLATTDTIYAVGEAGYAIETLLIMNTGRAFMPNSRAWLSFVSSMYVCGKMSNYFHLMSIAFERWVYIVRPFLHERLVGNKRICLILVIIWLFSFFAGLDILIKQQVVNSVKDAPVRFALVYPIVHFLCSAVICTVYVHIAIISHRHMQAIQAQELSFLAAANERHRLRSLKSNWKIVRMVITVFGMFFLTVTPVVCLHAYLVHSNTSMTNMARQILPLLAATHYCSNFFVFFSQCKMFRDMLFFCKSKVKVGALGGNNVSVNTLS</sequence>
<keyword evidence="7 9" id="KW-0675">Receptor</keyword>
<dbReference type="PANTHER" id="PTHR24249:SF372">
    <property type="entry name" value="G-PROTEIN COUPLED RECEPTORS FAMILY 1 PROFILE DOMAIN-CONTAINING PROTEIN"/>
    <property type="match status" value="1"/>
</dbReference>
<feature type="transmembrane region" description="Helical" evidence="10">
    <location>
        <begin position="186"/>
        <end position="206"/>
    </location>
</feature>
<dbReference type="InterPro" id="IPR017452">
    <property type="entry name" value="GPCR_Rhodpsn_7TM"/>
</dbReference>
<dbReference type="CDD" id="cd00637">
    <property type="entry name" value="7tm_classA_rhodopsin-like"/>
    <property type="match status" value="1"/>
</dbReference>
<evidence type="ECO:0000256" key="3">
    <source>
        <dbReference type="ARBA" id="ARBA00022692"/>
    </source>
</evidence>
<feature type="transmembrane region" description="Helical" evidence="10">
    <location>
        <begin position="26"/>
        <end position="49"/>
    </location>
</feature>
<dbReference type="GeneID" id="101849312"/>
<dbReference type="PROSITE" id="PS50262">
    <property type="entry name" value="G_PROTEIN_RECEP_F1_2"/>
    <property type="match status" value="1"/>
</dbReference>
<keyword evidence="2" id="KW-1003">Cell membrane</keyword>
<evidence type="ECO:0000256" key="4">
    <source>
        <dbReference type="ARBA" id="ARBA00022989"/>
    </source>
</evidence>
<keyword evidence="5 9" id="KW-0297">G-protein coupled receptor</keyword>
<feature type="transmembrane region" description="Helical" evidence="10">
    <location>
        <begin position="278"/>
        <end position="296"/>
    </location>
</feature>
<dbReference type="PANTHER" id="PTHR24249">
    <property type="entry name" value="HISTAMINE RECEPTOR-RELATED G-PROTEIN COUPLED RECEPTOR"/>
    <property type="match status" value="1"/>
</dbReference>
<gene>
    <name evidence="13" type="primary">LOC101849312</name>
</gene>
<dbReference type="PROSITE" id="PS00237">
    <property type="entry name" value="G_PROTEIN_RECEP_F1_1"/>
    <property type="match status" value="1"/>
</dbReference>
<dbReference type="Proteomes" id="UP000694888">
    <property type="component" value="Unplaced"/>
</dbReference>
<evidence type="ECO:0000256" key="6">
    <source>
        <dbReference type="ARBA" id="ARBA00023136"/>
    </source>
</evidence>
<keyword evidence="12" id="KW-1185">Reference proteome</keyword>
<keyword evidence="8 9" id="KW-0807">Transducer</keyword>
<keyword evidence="3 9" id="KW-0812">Transmembrane</keyword>
<dbReference type="PRINTS" id="PR00237">
    <property type="entry name" value="GPCRRHODOPSN"/>
</dbReference>
<dbReference type="SMART" id="SM01381">
    <property type="entry name" value="7TM_GPCR_Srsx"/>
    <property type="match status" value="1"/>
</dbReference>
<organism evidence="12 13">
    <name type="scientific">Aplysia californica</name>
    <name type="common">California sea hare</name>
    <dbReference type="NCBI Taxonomy" id="6500"/>
    <lineage>
        <taxon>Eukaryota</taxon>
        <taxon>Metazoa</taxon>
        <taxon>Spiralia</taxon>
        <taxon>Lophotrochozoa</taxon>
        <taxon>Mollusca</taxon>
        <taxon>Gastropoda</taxon>
        <taxon>Heterobranchia</taxon>
        <taxon>Euthyneura</taxon>
        <taxon>Tectipleura</taxon>
        <taxon>Aplysiida</taxon>
        <taxon>Aplysioidea</taxon>
        <taxon>Aplysiidae</taxon>
        <taxon>Aplysia</taxon>
    </lineage>
</organism>
<name>A0ABM0JZI8_APLCA</name>
<evidence type="ECO:0000256" key="7">
    <source>
        <dbReference type="ARBA" id="ARBA00023170"/>
    </source>
</evidence>
<evidence type="ECO:0000313" key="13">
    <source>
        <dbReference type="RefSeq" id="XP_005105209.1"/>
    </source>
</evidence>
<feature type="transmembrane region" description="Helical" evidence="10">
    <location>
        <begin position="240"/>
        <end position="266"/>
    </location>
</feature>
<reference evidence="13" key="1">
    <citation type="submission" date="2025-08" db="UniProtKB">
        <authorList>
            <consortium name="RefSeq"/>
        </authorList>
    </citation>
    <scope>IDENTIFICATION</scope>
</reference>
<evidence type="ECO:0000256" key="9">
    <source>
        <dbReference type="RuleBase" id="RU000688"/>
    </source>
</evidence>
<evidence type="ECO:0000256" key="8">
    <source>
        <dbReference type="ARBA" id="ARBA00023224"/>
    </source>
</evidence>
<feature type="domain" description="G-protein coupled receptors family 1 profile" evidence="11">
    <location>
        <begin position="41"/>
        <end position="295"/>
    </location>
</feature>
<evidence type="ECO:0000256" key="1">
    <source>
        <dbReference type="ARBA" id="ARBA00004651"/>
    </source>
</evidence>
<dbReference type="Pfam" id="PF00001">
    <property type="entry name" value="7tm_1"/>
    <property type="match status" value="1"/>
</dbReference>
<feature type="transmembrane region" description="Helical" evidence="10">
    <location>
        <begin position="146"/>
        <end position="166"/>
    </location>
</feature>
<keyword evidence="6 10" id="KW-0472">Membrane</keyword>
<comment type="subcellular location">
    <subcellularLocation>
        <location evidence="1">Cell membrane</location>
        <topology evidence="1">Multi-pass membrane protein</topology>
    </subcellularLocation>
</comment>